<dbReference type="NCBIfam" id="TIGR02632">
    <property type="entry name" value="RhaD_aldol-ADH"/>
    <property type="match status" value="1"/>
</dbReference>
<dbReference type="AlphaFoldDB" id="A0A7M2Z119"/>
<feature type="compositionally biased region" description="Basic and acidic residues" evidence="3">
    <location>
        <begin position="1"/>
        <end position="10"/>
    </location>
</feature>
<dbReference type="InterPro" id="IPR020904">
    <property type="entry name" value="Sc_DH/Rdtase_CS"/>
</dbReference>
<dbReference type="PRINTS" id="PR00081">
    <property type="entry name" value="GDHRDH"/>
</dbReference>
<dbReference type="SMART" id="SM01007">
    <property type="entry name" value="Aldolase_II"/>
    <property type="match status" value="1"/>
</dbReference>
<comment type="caution">
    <text evidence="5">The sequence shown here is derived from an EMBL/GenBank/DDBJ whole genome shotgun (WGS) entry which is preliminary data.</text>
</comment>
<gene>
    <name evidence="5" type="ORF">Gocc_0238</name>
</gene>
<dbReference type="PROSITE" id="PS00061">
    <property type="entry name" value="ADH_SHORT"/>
    <property type="match status" value="1"/>
</dbReference>
<dbReference type="GO" id="GO:0016491">
    <property type="term" value="F:oxidoreductase activity"/>
    <property type="evidence" value="ECO:0007669"/>
    <property type="project" value="UniProtKB-KW"/>
</dbReference>
<dbReference type="PANTHER" id="PTHR43669">
    <property type="entry name" value="5-KETO-D-GLUCONATE 5-REDUCTASE"/>
    <property type="match status" value="1"/>
</dbReference>
<dbReference type="InterPro" id="IPR001303">
    <property type="entry name" value="Aldolase_II/adducin_N"/>
</dbReference>
<dbReference type="SUPFAM" id="SSF53639">
    <property type="entry name" value="AraD/HMP-PK domain-like"/>
    <property type="match status" value="1"/>
</dbReference>
<dbReference type="InterPro" id="IPR036409">
    <property type="entry name" value="Aldolase_II/adducin_N_sf"/>
</dbReference>
<dbReference type="InterPro" id="IPR036291">
    <property type="entry name" value="NAD(P)-bd_dom_sf"/>
</dbReference>
<dbReference type="PANTHER" id="PTHR43669:SF8">
    <property type="entry name" value="SHORT-CHAIN TYPE DEHYDROGENASE_REDUCTASE-RELATED"/>
    <property type="match status" value="1"/>
</dbReference>
<reference evidence="5 6" key="1">
    <citation type="submission" date="2018-07" db="EMBL/GenBank/DDBJ databases">
        <title>High-quality-draft genome sequence of Gaiella occulta.</title>
        <authorList>
            <person name="Severino R."/>
            <person name="Froufe H.J.C."/>
            <person name="Rainey F.A."/>
            <person name="Barroso C."/>
            <person name="Albuquerque L."/>
            <person name="Lobo-Da-Cunha A."/>
            <person name="Da Costa M.S."/>
            <person name="Egas C."/>
        </authorList>
    </citation>
    <scope>NUCLEOTIDE SEQUENCE [LARGE SCALE GENOMIC DNA]</scope>
    <source>
        <strain evidence="5 6">F2-233</strain>
    </source>
</reference>
<proteinExistence type="inferred from homology"/>
<feature type="domain" description="Class II aldolase/adducin N-terminal" evidence="4">
    <location>
        <begin position="38"/>
        <end position="237"/>
    </location>
</feature>
<dbReference type="Pfam" id="PF00596">
    <property type="entry name" value="Aldolase_II"/>
    <property type="match status" value="1"/>
</dbReference>
<protein>
    <submittedName>
        <fullName evidence="5">Rhamnulose-1-phosphate aldolase/alcohol dehydrogenase</fullName>
    </submittedName>
</protein>
<dbReference type="SUPFAM" id="SSF51735">
    <property type="entry name" value="NAD(P)-binding Rossmann-fold domains"/>
    <property type="match status" value="1"/>
</dbReference>
<dbReference type="InterPro" id="IPR013454">
    <property type="entry name" value="Bifunc_RhaD/ADH"/>
</dbReference>
<dbReference type="RefSeq" id="WP_114794703.1">
    <property type="nucleotide sequence ID" value="NZ_QQZY01000001.1"/>
</dbReference>
<dbReference type="FunFam" id="3.40.50.720:FF:000084">
    <property type="entry name" value="Short-chain dehydrogenase reductase"/>
    <property type="match status" value="1"/>
</dbReference>
<dbReference type="EMBL" id="QQZY01000001">
    <property type="protein sequence ID" value="RDI75819.1"/>
    <property type="molecule type" value="Genomic_DNA"/>
</dbReference>
<dbReference type="Gene3D" id="3.40.225.10">
    <property type="entry name" value="Class II aldolase/adducin N-terminal domain"/>
    <property type="match status" value="1"/>
</dbReference>
<evidence type="ECO:0000256" key="3">
    <source>
        <dbReference type="SAM" id="MobiDB-lite"/>
    </source>
</evidence>
<organism evidence="5 6">
    <name type="scientific">Gaiella occulta</name>
    <dbReference type="NCBI Taxonomy" id="1002870"/>
    <lineage>
        <taxon>Bacteria</taxon>
        <taxon>Bacillati</taxon>
        <taxon>Actinomycetota</taxon>
        <taxon>Thermoleophilia</taxon>
        <taxon>Gaiellales</taxon>
        <taxon>Gaiellaceae</taxon>
        <taxon>Gaiella</taxon>
    </lineage>
</organism>
<feature type="region of interest" description="Disordered" evidence="3">
    <location>
        <begin position="1"/>
        <end position="21"/>
    </location>
</feature>
<sequence length="711" mass="75139">MTNQSERRVESGASTGGIPSPADLWDAAAAAGLSGVEEVVYRSNLLGADRALANQGGGNTSAKGVTVDHAGRETRTLWVKGSGTDLATITAVGFAALRVDEILPLRARARMDDGEMVDHLRRCALAPDQPRPSIEALLHAFVPAAHVDHTHPDAIIALTSSPNGHRLVEEAFGDEAVWLGYQRPGFDMSRRIAELLEASPSARAVLLEKHGLVTWGETSEEAYHNTLEFVARAAEALNAAAGDRFGLGGQRVRSLDDREAEDLLAASLPALRGALLADTDGLVLEVDRSAASVSFVSSQRGPAVSQVGAPCPDHLINTKHKPLVVDFDPDRHSAADLAEAFRRGVEEYAAWYREYYERNLTDESRPFPIDPAGPRVVLVPGVGIVASGADAGRARFSRDLYQRAVVVEAAAEAAGGFRSLSEAEAFAVEYWPLERYKLTQAPPRGELAGKIALVTGGASGIGRAAARRLAELGAHVVVADLNVEGASAVAQEICERRGGRRALAVPVDVTSEEAVAEMVRQAVLSYGGLDILVCSAGISTSAAITETTVADWERNYSILVRGYFLAAREAFRVLIEQGAGGSIVFVGSKNALVAGKNAAAYSSAKAATLHLARCLAEEGGSCGIRVNTVNPDAVIEGSSIWSSDWQAARARTYGVSEEELPAFYRARTTLGVNVDAEDVAEAIVFFASNRSSKSTGNVVNVDGGVAAAYPR</sequence>
<dbReference type="Gene3D" id="3.40.50.720">
    <property type="entry name" value="NAD(P)-binding Rossmann-like Domain"/>
    <property type="match status" value="1"/>
</dbReference>
<keyword evidence="6" id="KW-1185">Reference proteome</keyword>
<evidence type="ECO:0000313" key="5">
    <source>
        <dbReference type="EMBL" id="RDI75819.1"/>
    </source>
</evidence>
<name>A0A7M2Z119_9ACTN</name>
<comment type="similarity">
    <text evidence="1">Belongs to the short-chain dehydrogenases/reductases (SDR) family.</text>
</comment>
<dbReference type="NCBIfam" id="NF006189">
    <property type="entry name" value="PRK08324.1-3"/>
    <property type="match status" value="1"/>
</dbReference>
<dbReference type="OrthoDB" id="9774430at2"/>
<dbReference type="InterPro" id="IPR002347">
    <property type="entry name" value="SDR_fam"/>
</dbReference>
<evidence type="ECO:0000259" key="4">
    <source>
        <dbReference type="SMART" id="SM01007"/>
    </source>
</evidence>
<dbReference type="Pfam" id="PF13561">
    <property type="entry name" value="adh_short_C2"/>
    <property type="match status" value="1"/>
</dbReference>
<keyword evidence="2" id="KW-0560">Oxidoreductase</keyword>
<evidence type="ECO:0000256" key="2">
    <source>
        <dbReference type="ARBA" id="ARBA00023002"/>
    </source>
</evidence>
<evidence type="ECO:0000313" key="6">
    <source>
        <dbReference type="Proteomes" id="UP000254134"/>
    </source>
</evidence>
<reference evidence="6" key="2">
    <citation type="journal article" date="2019" name="MicrobiologyOpen">
        <title>High-quality draft genome sequence of Gaiella occulta isolated from a 150 meter deep mineral water borehole and comparison with the genome sequences of other deep-branching lineages of the phylum Actinobacteria.</title>
        <authorList>
            <person name="Severino R."/>
            <person name="Froufe H.J.C."/>
            <person name="Barroso C."/>
            <person name="Albuquerque L."/>
            <person name="Lobo-da-Cunha A."/>
            <person name="da Costa M.S."/>
            <person name="Egas C."/>
        </authorList>
    </citation>
    <scope>NUCLEOTIDE SEQUENCE [LARGE SCALE GENOMIC DNA]</scope>
    <source>
        <strain evidence="6">F2-233</strain>
    </source>
</reference>
<evidence type="ECO:0000256" key="1">
    <source>
        <dbReference type="ARBA" id="ARBA00006484"/>
    </source>
</evidence>
<accession>A0A7M2Z119</accession>
<dbReference type="Proteomes" id="UP000254134">
    <property type="component" value="Unassembled WGS sequence"/>
</dbReference>